<dbReference type="AlphaFoldDB" id="A0A919P409"/>
<accession>A0A919P409</accession>
<evidence type="ECO:0000313" key="2">
    <source>
        <dbReference type="Proteomes" id="UP000632740"/>
    </source>
</evidence>
<name>A0A919P409_9CELL</name>
<gene>
    <name evidence="1" type="ORF">Cch01nite_24760</name>
</gene>
<keyword evidence="2" id="KW-1185">Reference proteome</keyword>
<sequence>MSTTNPIVGDPVAAKQLRLAALLDWRQMVGSAWAERISHDLSGVEDLTTELLLVELAIAEQWPGDIEVWMREWIVADATKLHDPAQWRGDCSVCVALGGPFEAA</sequence>
<dbReference type="RefSeq" id="WP_203754645.1">
    <property type="nucleotide sequence ID" value="NZ_BONK01000008.1"/>
</dbReference>
<dbReference type="EMBL" id="BONK01000008">
    <property type="protein sequence ID" value="GIG21752.1"/>
    <property type="molecule type" value="Genomic_DNA"/>
</dbReference>
<organism evidence="1 2">
    <name type="scientific">Cellulomonas chitinilytica</name>
    <dbReference type="NCBI Taxonomy" id="398759"/>
    <lineage>
        <taxon>Bacteria</taxon>
        <taxon>Bacillati</taxon>
        <taxon>Actinomycetota</taxon>
        <taxon>Actinomycetes</taxon>
        <taxon>Micrococcales</taxon>
        <taxon>Cellulomonadaceae</taxon>
        <taxon>Cellulomonas</taxon>
    </lineage>
</organism>
<reference evidence="1" key="1">
    <citation type="submission" date="2021-01" db="EMBL/GenBank/DDBJ databases">
        <title>Whole genome shotgun sequence of Cellulomonas chitinilytica NBRC 110799.</title>
        <authorList>
            <person name="Komaki H."/>
            <person name="Tamura T."/>
        </authorList>
    </citation>
    <scope>NUCLEOTIDE SEQUENCE</scope>
    <source>
        <strain evidence="1">NBRC 110799</strain>
    </source>
</reference>
<proteinExistence type="predicted"/>
<evidence type="ECO:0000313" key="1">
    <source>
        <dbReference type="EMBL" id="GIG21752.1"/>
    </source>
</evidence>
<dbReference type="Proteomes" id="UP000632740">
    <property type="component" value="Unassembled WGS sequence"/>
</dbReference>
<protein>
    <submittedName>
        <fullName evidence="1">Uncharacterized protein</fullName>
    </submittedName>
</protein>
<comment type="caution">
    <text evidence="1">The sequence shown here is derived from an EMBL/GenBank/DDBJ whole genome shotgun (WGS) entry which is preliminary data.</text>
</comment>